<keyword evidence="1" id="KW-0812">Transmembrane</keyword>
<comment type="caution">
    <text evidence="3">The sequence shown here is derived from an EMBL/GenBank/DDBJ whole genome shotgun (WGS) entry which is preliminary data.</text>
</comment>
<accession>A0ABT2M412</accession>
<keyword evidence="1" id="KW-1133">Transmembrane helix</keyword>
<evidence type="ECO:0000313" key="3">
    <source>
        <dbReference type="EMBL" id="MCT7399646.1"/>
    </source>
</evidence>
<organism evidence="3 4">
    <name type="scientific">Eubacterium album</name>
    <dbReference type="NCBI Taxonomy" id="2978477"/>
    <lineage>
        <taxon>Bacteria</taxon>
        <taxon>Bacillati</taxon>
        <taxon>Bacillota</taxon>
        <taxon>Clostridia</taxon>
        <taxon>Eubacteriales</taxon>
        <taxon>Eubacteriaceae</taxon>
        <taxon>Eubacterium</taxon>
    </lineage>
</organism>
<feature type="transmembrane region" description="Helical" evidence="1">
    <location>
        <begin position="6"/>
        <end position="29"/>
    </location>
</feature>
<dbReference type="RefSeq" id="WP_022088992.1">
    <property type="nucleotide sequence ID" value="NZ_JAODBU010000011.1"/>
</dbReference>
<dbReference type="PANTHER" id="PTHR40448:SF1">
    <property type="entry name" value="TWO-COMPONENT SENSOR HISTIDINE KINASE"/>
    <property type="match status" value="1"/>
</dbReference>
<sequence>MSNLRIFEIILYSCLNLIPYLGLAIYPFIDKLRFSKKTTMFFAIILTIFQNAMGIYATTCSQSQKGLISLISTVSYAAFYFIAIKDYFGKLVFVLLIVSNFANFIVMAGKCMEGHIFPQMAIQNNRWTFSLCTIIVQIIFVPIIFIYFKKYIKGLADIKINGKMWRYLWMIPATFYLFWYHGLYFNSKSSLELALNYVSLIFTFLVNVGALLVYGVLISAMFEFEHNLKLRDENKQLALQNLRYDEMKKQMDATRRARHDLRHHISVVHAMAQNNECKKIEEYLGKYLKHSYLKNPIVYCGNFALNTVLVYYVQEAEKSDISINVDVSIPNEVNISDSDLTVLFGNLLENAIDACKNIEIEKRKIDLKIHKPNAEAIVFSIDNTFDGNIKMKGNRFLSTKENGSGIGIESVKYVVNKYEGDIKIEINEKKFCVSGVLLQPPEI</sequence>
<dbReference type="CDD" id="cd16935">
    <property type="entry name" value="HATPase_AgrC-ComD-like"/>
    <property type="match status" value="1"/>
</dbReference>
<dbReference type="InterPro" id="IPR032834">
    <property type="entry name" value="NatK-like_C"/>
</dbReference>
<evidence type="ECO:0000313" key="4">
    <source>
        <dbReference type="Proteomes" id="UP001431199"/>
    </source>
</evidence>
<feature type="transmembrane region" description="Helical" evidence="1">
    <location>
        <begin position="128"/>
        <end position="147"/>
    </location>
</feature>
<keyword evidence="1" id="KW-0472">Membrane</keyword>
<feature type="transmembrane region" description="Helical" evidence="1">
    <location>
        <begin position="65"/>
        <end position="84"/>
    </location>
</feature>
<dbReference type="EMBL" id="JAODBU010000011">
    <property type="protein sequence ID" value="MCT7399646.1"/>
    <property type="molecule type" value="Genomic_DNA"/>
</dbReference>
<protein>
    <submittedName>
        <fullName evidence="3">GHKL domain-containing protein</fullName>
    </submittedName>
</protein>
<gene>
    <name evidence="3" type="ORF">N5B56_11205</name>
</gene>
<dbReference type="Pfam" id="PF14501">
    <property type="entry name" value="HATPase_c_5"/>
    <property type="match status" value="1"/>
</dbReference>
<dbReference type="Proteomes" id="UP001431199">
    <property type="component" value="Unassembled WGS sequence"/>
</dbReference>
<proteinExistence type="predicted"/>
<dbReference type="PANTHER" id="PTHR40448">
    <property type="entry name" value="TWO-COMPONENT SENSOR HISTIDINE KINASE"/>
    <property type="match status" value="1"/>
</dbReference>
<feature type="transmembrane region" description="Helical" evidence="1">
    <location>
        <begin position="91"/>
        <end position="108"/>
    </location>
</feature>
<keyword evidence="4" id="KW-1185">Reference proteome</keyword>
<reference evidence="3" key="1">
    <citation type="submission" date="2022-09" db="EMBL/GenBank/DDBJ databases">
        <title>Eubacterium sp. LFL-14 isolated from human feces.</title>
        <authorList>
            <person name="Liu F."/>
        </authorList>
    </citation>
    <scope>NUCLEOTIDE SEQUENCE</scope>
    <source>
        <strain evidence="3">LFL-14</strain>
    </source>
</reference>
<dbReference type="InterPro" id="IPR036890">
    <property type="entry name" value="HATPase_C_sf"/>
</dbReference>
<dbReference type="Gene3D" id="3.30.565.10">
    <property type="entry name" value="Histidine kinase-like ATPase, C-terminal domain"/>
    <property type="match status" value="1"/>
</dbReference>
<feature type="transmembrane region" description="Helical" evidence="1">
    <location>
        <begin position="197"/>
        <end position="222"/>
    </location>
</feature>
<dbReference type="SUPFAM" id="SSF55874">
    <property type="entry name" value="ATPase domain of HSP90 chaperone/DNA topoisomerase II/histidine kinase"/>
    <property type="match status" value="1"/>
</dbReference>
<feature type="transmembrane region" description="Helical" evidence="1">
    <location>
        <begin position="41"/>
        <end position="59"/>
    </location>
</feature>
<evidence type="ECO:0000256" key="1">
    <source>
        <dbReference type="SAM" id="Phobius"/>
    </source>
</evidence>
<feature type="domain" description="Sensor histidine kinase NatK-like C-terminal" evidence="2">
    <location>
        <begin position="339"/>
        <end position="434"/>
    </location>
</feature>
<name>A0ABT2M412_9FIRM</name>
<evidence type="ECO:0000259" key="2">
    <source>
        <dbReference type="Pfam" id="PF14501"/>
    </source>
</evidence>
<feature type="transmembrane region" description="Helical" evidence="1">
    <location>
        <begin position="167"/>
        <end position="185"/>
    </location>
</feature>